<protein>
    <submittedName>
        <fullName evidence="8">BOI-related E3 ubiquitin-protein ligase 1</fullName>
    </submittedName>
</protein>
<gene>
    <name evidence="8" type="ORF">ACMD2_10230</name>
</gene>
<evidence type="ECO:0000259" key="7">
    <source>
        <dbReference type="PROSITE" id="PS50089"/>
    </source>
</evidence>
<proteinExistence type="predicted"/>
<reference evidence="8 9" key="1">
    <citation type="journal article" date="2016" name="DNA Res.">
        <title>The draft genome of MD-2 pineapple using hybrid error correction of long reads.</title>
        <authorList>
            <person name="Redwan R.M."/>
            <person name="Saidin A."/>
            <person name="Kumar S.V."/>
        </authorList>
    </citation>
    <scope>NUCLEOTIDE SEQUENCE [LARGE SCALE GENOMIC DNA]</scope>
    <source>
        <strain evidence="9">cv. MD2</strain>
        <tissue evidence="8">Leaf</tissue>
    </source>
</reference>
<sequence>MAVQAQCYPSEALFLTRGEREKNGVELPQPPSSFLDPSPTVFFSNGGGVSLFWAARGRKRARDDAAAAAGAAAPPPFPATATMMSLAQLQNQAPPPPLVSTGLRLAFEDQQQQQQQQQQQKQKQSAKQASNPILSTSSSNSSSLFASPLVSDEVAAQIKQHKDEIEQFVSAQTEQLRRAVGERWRRQQRALLATAEAAAARRLQEKEAEAERAARQGAELEDRLARLRAESMAWQAKALAEQAAAASLHNQLQQATAAAAAAAAAAADERGGDAGPAEDAASAYVDPERVEPERACRACGLAAATVVLLPCRHLCLCAACDAAALACPACGFGRTGSVQVLFS</sequence>
<evidence type="ECO:0000313" key="8">
    <source>
        <dbReference type="EMBL" id="OAY65934.1"/>
    </source>
</evidence>
<feature type="domain" description="RING-type" evidence="7">
    <location>
        <begin position="296"/>
        <end position="330"/>
    </location>
</feature>
<dbReference type="PANTHER" id="PTHR42647:SF5">
    <property type="entry name" value="SBP (S-RIBONUCLEASE BINDING PROTEIN) FAMILY PROTEIN"/>
    <property type="match status" value="1"/>
</dbReference>
<evidence type="ECO:0000256" key="3">
    <source>
        <dbReference type="ARBA" id="ARBA00022833"/>
    </source>
</evidence>
<keyword evidence="3" id="KW-0862">Zinc</keyword>
<feature type="coiled-coil region" evidence="5">
    <location>
        <begin position="196"/>
        <end position="237"/>
    </location>
</feature>
<dbReference type="GO" id="GO:0004842">
    <property type="term" value="F:ubiquitin-protein transferase activity"/>
    <property type="evidence" value="ECO:0007669"/>
    <property type="project" value="TreeGrafter"/>
</dbReference>
<feature type="compositionally biased region" description="Low complexity" evidence="6">
    <location>
        <begin position="110"/>
        <end position="142"/>
    </location>
</feature>
<dbReference type="PIRSF" id="PIRSF036836">
    <property type="entry name" value="RNase_bind_SBP1"/>
    <property type="match status" value="1"/>
</dbReference>
<dbReference type="GO" id="GO:0008270">
    <property type="term" value="F:zinc ion binding"/>
    <property type="evidence" value="ECO:0007669"/>
    <property type="project" value="UniProtKB-KW"/>
</dbReference>
<dbReference type="Gene3D" id="3.30.40.10">
    <property type="entry name" value="Zinc/RING finger domain, C3HC4 (zinc finger)"/>
    <property type="match status" value="1"/>
</dbReference>
<dbReference type="Pfam" id="PF13920">
    <property type="entry name" value="zf-C3HC4_3"/>
    <property type="match status" value="1"/>
</dbReference>
<organism evidence="8 9">
    <name type="scientific">Ananas comosus</name>
    <name type="common">Pineapple</name>
    <name type="synonym">Ananas ananas</name>
    <dbReference type="NCBI Taxonomy" id="4615"/>
    <lineage>
        <taxon>Eukaryota</taxon>
        <taxon>Viridiplantae</taxon>
        <taxon>Streptophyta</taxon>
        <taxon>Embryophyta</taxon>
        <taxon>Tracheophyta</taxon>
        <taxon>Spermatophyta</taxon>
        <taxon>Magnoliopsida</taxon>
        <taxon>Liliopsida</taxon>
        <taxon>Poales</taxon>
        <taxon>Bromeliaceae</taxon>
        <taxon>Bromelioideae</taxon>
        <taxon>Ananas</taxon>
    </lineage>
</organism>
<evidence type="ECO:0000256" key="6">
    <source>
        <dbReference type="SAM" id="MobiDB-lite"/>
    </source>
</evidence>
<dbReference type="InterPro" id="IPR013083">
    <property type="entry name" value="Znf_RING/FYVE/PHD"/>
</dbReference>
<accession>A0A199UMH1</accession>
<evidence type="ECO:0000256" key="5">
    <source>
        <dbReference type="SAM" id="Coils"/>
    </source>
</evidence>
<dbReference type="InterPro" id="IPR001841">
    <property type="entry name" value="Znf_RING"/>
</dbReference>
<name>A0A199UMH1_ANACO</name>
<evidence type="ECO:0000256" key="2">
    <source>
        <dbReference type="ARBA" id="ARBA00022771"/>
    </source>
</evidence>
<comment type="caution">
    <text evidence="8">The sequence shown here is derived from an EMBL/GenBank/DDBJ whole genome shotgun (WGS) entry which is preliminary data.</text>
</comment>
<dbReference type="EMBL" id="LSRQ01006598">
    <property type="protein sequence ID" value="OAY65934.1"/>
    <property type="molecule type" value="Genomic_DNA"/>
</dbReference>
<evidence type="ECO:0000256" key="1">
    <source>
        <dbReference type="ARBA" id="ARBA00022723"/>
    </source>
</evidence>
<dbReference type="Proteomes" id="UP000092600">
    <property type="component" value="Unassembled WGS sequence"/>
</dbReference>
<evidence type="ECO:0000313" key="9">
    <source>
        <dbReference type="Proteomes" id="UP000092600"/>
    </source>
</evidence>
<feature type="region of interest" description="Disordered" evidence="6">
    <location>
        <begin position="19"/>
        <end position="39"/>
    </location>
</feature>
<keyword evidence="5" id="KW-0175">Coiled coil</keyword>
<evidence type="ECO:0000256" key="4">
    <source>
        <dbReference type="PROSITE-ProRule" id="PRU00175"/>
    </source>
</evidence>
<feature type="region of interest" description="Disordered" evidence="6">
    <location>
        <begin position="109"/>
        <end position="142"/>
    </location>
</feature>
<dbReference type="PANTHER" id="PTHR42647">
    <property type="entry name" value="SBP (S-RIBONUCLEASE BINDING PROTEIN) FAMILY PROTEIN"/>
    <property type="match status" value="1"/>
</dbReference>
<dbReference type="PROSITE" id="PS50089">
    <property type="entry name" value="ZF_RING_2"/>
    <property type="match status" value="1"/>
</dbReference>
<keyword evidence="2 4" id="KW-0863">Zinc-finger</keyword>
<dbReference type="AlphaFoldDB" id="A0A199UMH1"/>
<keyword evidence="1" id="KW-0479">Metal-binding</keyword>